<sequence length="878" mass="100488">MYRAYIKGKVEGESKEEEDNFSEESVGQKKDADVDESVSNEVSRLWKLAEKQCSCLEKCESNKCQETDLFTDLGWIVIRVFVSSTFNDFFNEREVLVKQVFPELREWCHERGMKFVECDLRWGIPKDTPSGDTILVCLDEIQRCRDENRELPFFIGLIGERYGWMPKEEEVPDEAREKYGWIDGTSITFNEILVGAYRDQNPNAAFFLRDEYISKSVPETFQQRFVESDQLPRYHLKIMKRKIMERFPNQVYPYDCKVEGISTETGREQVKMSGLDDFADKVSNFLKSAIDRTYQTANWKSDLDKDSAELDKRMQRLFVIDKSKSLIGRQTEVDVLKQFALYGSESSLQTTEGSDNVLRKTESWNLQDSDRKICVVQGQSGLGKTALLSRFVDDCLKENANIFYHMVGSTPSSISVEVLLQGLLEALTPASVGEQIEKDKGSEKAHSVSELQKQLCKALNSFRDVPEKTLCICIDALDQLEGGNTLDHLLWLPPTFPHNVSCIVSTSLHGPTTSRLFEYPALKLDLQKMPERDLQEIMTRYLGNFSKKLEPGQVEQIIKKTRADSPLWVMFMAEELRIFGDFRLMAHRIESFPNSLDEFLVQVLGRLIQEDNVQGVIKKVLCLVACSRFNGLPSQTLIRLCGNVEDKEELPLMYWAQARRTLKPYLRVSMFTDDTVTFAHQAVFKAVNNLLLNTEALRKEWYILLADYYQNWCSEPRVKILNLPYYLQRAQLKKRLVDFVTKDRDAYSLLPPWQRSTLLQSARCHGLADAVMPNTAPVLMCHSCAIFSRFHPSCTWPTKDCCMLCSNYCGGGLKAVSARACAFHAERRGIQKYKCLKCHAVVQENSKGLPKPMVPTPAKLCSHCSFGNGGRRCSHLNI</sequence>
<evidence type="ECO:0000259" key="4">
    <source>
        <dbReference type="Pfam" id="PF24883"/>
    </source>
</evidence>
<dbReference type="AlphaFoldDB" id="A0AAE1AGA2"/>
<proteinExistence type="predicted"/>
<dbReference type="Gene3D" id="3.40.50.300">
    <property type="entry name" value="P-loop containing nucleotide triphosphate hydrolases"/>
    <property type="match status" value="1"/>
</dbReference>
<dbReference type="InterPro" id="IPR025139">
    <property type="entry name" value="DUF4062"/>
</dbReference>
<keyword evidence="6" id="KW-1185">Reference proteome</keyword>
<dbReference type="SUPFAM" id="SSF52540">
    <property type="entry name" value="P-loop containing nucleoside triphosphate hydrolases"/>
    <property type="match status" value="1"/>
</dbReference>
<name>A0AAE1AGA2_9GAST</name>
<evidence type="ECO:0000313" key="6">
    <source>
        <dbReference type="Proteomes" id="UP001283361"/>
    </source>
</evidence>
<gene>
    <name evidence="5" type="ORF">RRG08_000934</name>
</gene>
<organism evidence="5 6">
    <name type="scientific">Elysia crispata</name>
    <name type="common">lettuce slug</name>
    <dbReference type="NCBI Taxonomy" id="231223"/>
    <lineage>
        <taxon>Eukaryota</taxon>
        <taxon>Metazoa</taxon>
        <taxon>Spiralia</taxon>
        <taxon>Lophotrochozoa</taxon>
        <taxon>Mollusca</taxon>
        <taxon>Gastropoda</taxon>
        <taxon>Heterobranchia</taxon>
        <taxon>Euthyneura</taxon>
        <taxon>Panpulmonata</taxon>
        <taxon>Sacoglossa</taxon>
        <taxon>Placobranchoidea</taxon>
        <taxon>Plakobranchidae</taxon>
        <taxon>Elysia</taxon>
    </lineage>
</organism>
<dbReference type="PANTHER" id="PTHR19860:SF42">
    <property type="entry name" value="RING-TYPE DOMAIN-CONTAINING PROTEIN"/>
    <property type="match status" value="1"/>
</dbReference>
<evidence type="ECO:0000256" key="1">
    <source>
        <dbReference type="ARBA" id="ARBA00022737"/>
    </source>
</evidence>
<dbReference type="Proteomes" id="UP001283361">
    <property type="component" value="Unassembled WGS sequence"/>
</dbReference>
<dbReference type="InterPro" id="IPR056884">
    <property type="entry name" value="NPHP3-like_N"/>
</dbReference>
<reference evidence="5" key="1">
    <citation type="journal article" date="2023" name="G3 (Bethesda)">
        <title>A reference genome for the long-term kleptoplast-retaining sea slug Elysia crispata morphotype clarki.</title>
        <authorList>
            <person name="Eastman K.E."/>
            <person name="Pendleton A.L."/>
            <person name="Shaikh M.A."/>
            <person name="Suttiyut T."/>
            <person name="Ogas R."/>
            <person name="Tomko P."/>
            <person name="Gavelis G."/>
            <person name="Widhalm J.R."/>
            <person name="Wisecaver J.H."/>
        </authorList>
    </citation>
    <scope>NUCLEOTIDE SEQUENCE</scope>
    <source>
        <strain evidence="5">ECLA1</strain>
    </source>
</reference>
<keyword evidence="1" id="KW-0677">Repeat</keyword>
<comment type="caution">
    <text evidence="5">The sequence shown here is derived from an EMBL/GenBank/DDBJ whole genome shotgun (WGS) entry which is preliminary data.</text>
</comment>
<feature type="region of interest" description="Disordered" evidence="2">
    <location>
        <begin position="1"/>
        <end position="35"/>
    </location>
</feature>
<dbReference type="InterPro" id="IPR051191">
    <property type="entry name" value="DCAF12"/>
</dbReference>
<dbReference type="EMBL" id="JAWDGP010001945">
    <property type="protein sequence ID" value="KAK3786726.1"/>
    <property type="molecule type" value="Genomic_DNA"/>
</dbReference>
<dbReference type="PANTHER" id="PTHR19860">
    <property type="entry name" value="DDB1- AND CUL4-ASSOCIATED FACTOR 12-RELATED"/>
    <property type="match status" value="1"/>
</dbReference>
<dbReference type="InterPro" id="IPR027417">
    <property type="entry name" value="P-loop_NTPase"/>
</dbReference>
<protein>
    <recommendedName>
        <fullName evidence="7">DUF4062 domain-containing protein</fullName>
    </recommendedName>
</protein>
<evidence type="ECO:0000313" key="5">
    <source>
        <dbReference type="EMBL" id="KAK3786726.1"/>
    </source>
</evidence>
<evidence type="ECO:0008006" key="7">
    <source>
        <dbReference type="Google" id="ProtNLM"/>
    </source>
</evidence>
<evidence type="ECO:0000259" key="3">
    <source>
        <dbReference type="Pfam" id="PF13271"/>
    </source>
</evidence>
<dbReference type="Pfam" id="PF24883">
    <property type="entry name" value="NPHP3_N"/>
    <property type="match status" value="1"/>
</dbReference>
<dbReference type="GO" id="GO:0080008">
    <property type="term" value="C:Cul4-RING E3 ubiquitin ligase complex"/>
    <property type="evidence" value="ECO:0007669"/>
    <property type="project" value="TreeGrafter"/>
</dbReference>
<feature type="domain" description="DUF4062" evidence="3">
    <location>
        <begin position="79"/>
        <end position="169"/>
    </location>
</feature>
<accession>A0AAE1AGA2</accession>
<feature type="domain" description="Nephrocystin 3-like N-terminal" evidence="4">
    <location>
        <begin position="361"/>
        <end position="488"/>
    </location>
</feature>
<evidence type="ECO:0000256" key="2">
    <source>
        <dbReference type="SAM" id="MobiDB-lite"/>
    </source>
</evidence>
<dbReference type="Pfam" id="PF13271">
    <property type="entry name" value="DUF4062"/>
    <property type="match status" value="1"/>
</dbReference>